<dbReference type="OrthoDB" id="3342934at2759"/>
<dbReference type="GeneID" id="30213005"/>
<feature type="signal peptide" evidence="1">
    <location>
        <begin position="1"/>
        <end position="18"/>
    </location>
</feature>
<reference evidence="2" key="1">
    <citation type="submission" date="2013-07" db="EMBL/GenBank/DDBJ databases">
        <title>The Genome Sequence of Cryptococcus bestiolae CBS10118.</title>
        <authorList>
            <consortium name="The Broad Institute Genome Sequencing Platform"/>
            <person name="Cuomo C."/>
            <person name="Litvintseva A."/>
            <person name="Chen Y."/>
            <person name="Heitman J."/>
            <person name="Sun S."/>
            <person name="Springer D."/>
            <person name="Dromer F."/>
            <person name="Young S.K."/>
            <person name="Zeng Q."/>
            <person name="Gargeya S."/>
            <person name="Fitzgerald M."/>
            <person name="Abouelleil A."/>
            <person name="Alvarado L."/>
            <person name="Berlin A.M."/>
            <person name="Chapman S.B."/>
            <person name="Dewar J."/>
            <person name="Goldberg J."/>
            <person name="Griggs A."/>
            <person name="Gujja S."/>
            <person name="Hansen M."/>
            <person name="Howarth C."/>
            <person name="Imamovic A."/>
            <person name="Larimer J."/>
            <person name="McCowan C."/>
            <person name="Murphy C."/>
            <person name="Pearson M."/>
            <person name="Priest M."/>
            <person name="Roberts A."/>
            <person name="Saif S."/>
            <person name="Shea T."/>
            <person name="Sykes S."/>
            <person name="Wortman J."/>
            <person name="Nusbaum C."/>
            <person name="Birren B."/>
        </authorList>
    </citation>
    <scope>NUCLEOTIDE SEQUENCE [LARGE SCALE GENOMIC DNA]</scope>
    <source>
        <strain evidence="2">CBS 10118</strain>
    </source>
</reference>
<sequence>MLLQTIFVISITSLGVTAARAPQYELHIQEANDDIYNKYPKDLLEFDTYNDDQTVIHHYEDSPAFKYVDQEPAHDRCRTGKPVFLYQGHPQPRSSGTIQGPVLGGVAWMEGYDGAHCQSSGVNCGIVEFTLTNGHGKGMQNSADYSLLDGPGLGNHKFHYKMNFHFTGSCTKSPGGPCTGNSPRQCPGAYLGDKTEGGAPTQCLSDNTGIVITFC</sequence>
<protein>
    <submittedName>
        <fullName evidence="2">Uncharacterized protein</fullName>
    </submittedName>
</protein>
<feature type="chain" id="PRO_5008626419" evidence="1">
    <location>
        <begin position="19"/>
        <end position="215"/>
    </location>
</feature>
<name>A0A1B9FSS2_9TREE</name>
<evidence type="ECO:0000313" key="2">
    <source>
        <dbReference type="EMBL" id="OCF21827.1"/>
    </source>
</evidence>
<keyword evidence="1" id="KW-0732">Signal</keyword>
<dbReference type="STRING" id="1296100.A0A1B9FSS2"/>
<gene>
    <name evidence="2" type="ORF">I302_08606</name>
</gene>
<dbReference type="VEuPathDB" id="FungiDB:I302_08606"/>
<reference evidence="2" key="2">
    <citation type="submission" date="2014-01" db="EMBL/GenBank/DDBJ databases">
        <title>Evolution of pathogenesis and genome organization in the Tremellales.</title>
        <authorList>
            <person name="Cuomo C."/>
            <person name="Litvintseva A."/>
            <person name="Heitman J."/>
            <person name="Chen Y."/>
            <person name="Sun S."/>
            <person name="Springer D."/>
            <person name="Dromer F."/>
            <person name="Young S."/>
            <person name="Zeng Q."/>
            <person name="Chapman S."/>
            <person name="Gujja S."/>
            <person name="Saif S."/>
            <person name="Birren B."/>
        </authorList>
    </citation>
    <scope>NUCLEOTIDE SEQUENCE</scope>
    <source>
        <strain evidence="2">CBS 10118</strain>
    </source>
</reference>
<dbReference type="AlphaFoldDB" id="A0A1B9FSS2"/>
<evidence type="ECO:0000256" key="1">
    <source>
        <dbReference type="SAM" id="SignalP"/>
    </source>
</evidence>
<dbReference type="KEGG" id="kbi:30213005"/>
<organism evidence="2">
    <name type="scientific">Kwoniella bestiolae CBS 10118</name>
    <dbReference type="NCBI Taxonomy" id="1296100"/>
    <lineage>
        <taxon>Eukaryota</taxon>
        <taxon>Fungi</taxon>
        <taxon>Dikarya</taxon>
        <taxon>Basidiomycota</taxon>
        <taxon>Agaricomycotina</taxon>
        <taxon>Tremellomycetes</taxon>
        <taxon>Tremellales</taxon>
        <taxon>Cryptococcaceae</taxon>
        <taxon>Kwoniella</taxon>
    </lineage>
</organism>
<dbReference type="RefSeq" id="XP_019042897.2">
    <property type="nucleotide sequence ID" value="XM_019195184.2"/>
</dbReference>
<dbReference type="EMBL" id="KI894026">
    <property type="protein sequence ID" value="OCF21827.1"/>
    <property type="molecule type" value="Genomic_DNA"/>
</dbReference>
<proteinExistence type="predicted"/>
<accession>A0A1B9FSS2</accession>